<keyword evidence="3 7" id="KW-0694">RNA-binding</keyword>
<dbReference type="AlphaFoldDB" id="K6Q1L1"/>
<dbReference type="GO" id="GO:0008097">
    <property type="term" value="F:5S rRNA binding"/>
    <property type="evidence" value="ECO:0007669"/>
    <property type="project" value="TreeGrafter"/>
</dbReference>
<dbReference type="NCBIfam" id="TIGR00060">
    <property type="entry name" value="L18_bact"/>
    <property type="match status" value="1"/>
</dbReference>
<organism evidence="9 10">
    <name type="scientific">Thermaerobacter subterraneus DSM 13965</name>
    <dbReference type="NCBI Taxonomy" id="867903"/>
    <lineage>
        <taxon>Bacteria</taxon>
        <taxon>Bacillati</taxon>
        <taxon>Bacillota</taxon>
        <taxon>Clostridia</taxon>
        <taxon>Eubacteriales</taxon>
        <taxon>Clostridiales Family XVII. Incertae Sedis</taxon>
        <taxon>Thermaerobacter</taxon>
    </lineage>
</organism>
<dbReference type="Proteomes" id="UP000005710">
    <property type="component" value="Unassembled WGS sequence"/>
</dbReference>
<evidence type="ECO:0000256" key="6">
    <source>
        <dbReference type="ARBA" id="ARBA00035197"/>
    </source>
</evidence>
<protein>
    <recommendedName>
        <fullName evidence="6 7">Large ribosomal subunit protein uL18</fullName>
    </recommendedName>
</protein>
<dbReference type="eggNOG" id="COG0256">
    <property type="taxonomic scope" value="Bacteria"/>
</dbReference>
<evidence type="ECO:0000256" key="1">
    <source>
        <dbReference type="ARBA" id="ARBA00007116"/>
    </source>
</evidence>
<keyword evidence="10" id="KW-1185">Reference proteome</keyword>
<comment type="similarity">
    <text evidence="1 7">Belongs to the universal ribosomal protein uL18 family.</text>
</comment>
<dbReference type="InterPro" id="IPR005484">
    <property type="entry name" value="Ribosomal_uL18_bac/plant/anim"/>
</dbReference>
<evidence type="ECO:0000256" key="7">
    <source>
        <dbReference type="HAMAP-Rule" id="MF_01337"/>
    </source>
</evidence>
<dbReference type="PANTHER" id="PTHR12899:SF3">
    <property type="entry name" value="LARGE RIBOSOMAL SUBUNIT PROTEIN UL18M"/>
    <property type="match status" value="1"/>
</dbReference>
<evidence type="ECO:0000256" key="8">
    <source>
        <dbReference type="SAM" id="MobiDB-lite"/>
    </source>
</evidence>
<comment type="subunit">
    <text evidence="7">Part of the 50S ribosomal subunit; part of the 5S rRNA/L5/L18/L25 subcomplex. Contacts the 5S and 23S rRNAs.</text>
</comment>
<dbReference type="Pfam" id="PF00861">
    <property type="entry name" value="Ribosomal_L18p"/>
    <property type="match status" value="1"/>
</dbReference>
<comment type="function">
    <text evidence="7">This is one of the proteins that bind and probably mediate the attachment of the 5S RNA into the large ribosomal subunit, where it forms part of the central protuberance.</text>
</comment>
<keyword evidence="4 7" id="KW-0689">Ribosomal protein</keyword>
<dbReference type="GO" id="GO:0003735">
    <property type="term" value="F:structural constituent of ribosome"/>
    <property type="evidence" value="ECO:0007669"/>
    <property type="project" value="InterPro"/>
</dbReference>
<evidence type="ECO:0000256" key="2">
    <source>
        <dbReference type="ARBA" id="ARBA00022730"/>
    </source>
</evidence>
<dbReference type="InterPro" id="IPR057268">
    <property type="entry name" value="Ribosomal_L18"/>
</dbReference>
<dbReference type="PANTHER" id="PTHR12899">
    <property type="entry name" value="39S RIBOSOMAL PROTEIN L18, MITOCHONDRIAL"/>
    <property type="match status" value="1"/>
</dbReference>
<reference evidence="9" key="1">
    <citation type="submission" date="2010-10" db="EMBL/GenBank/DDBJ databases">
        <authorList>
            <consortium name="US DOE Joint Genome Institute (JGI-PGF)"/>
            <person name="Lucas S."/>
            <person name="Copeland A."/>
            <person name="Lapidus A."/>
            <person name="Bruce D."/>
            <person name="Goodwin L."/>
            <person name="Pitluck S."/>
            <person name="Kyrpides N."/>
            <person name="Mavromatis K."/>
            <person name="Detter J.C."/>
            <person name="Han C."/>
            <person name="Land M."/>
            <person name="Hauser L."/>
            <person name="Markowitz V."/>
            <person name="Cheng J.-F."/>
            <person name="Hugenholtz P."/>
            <person name="Woyke T."/>
            <person name="Wu D."/>
            <person name="Pukall R."/>
            <person name="Wahrenburg C."/>
            <person name="Brambilla E."/>
            <person name="Klenk H.-P."/>
            <person name="Eisen J.A."/>
        </authorList>
    </citation>
    <scope>NUCLEOTIDE SEQUENCE [LARGE SCALE GENOMIC DNA]</scope>
    <source>
        <strain evidence="9">DSM 13965</strain>
    </source>
</reference>
<dbReference type="FunFam" id="3.30.420.100:FF:000001">
    <property type="entry name" value="50S ribosomal protein L18"/>
    <property type="match status" value="1"/>
</dbReference>
<dbReference type="EMBL" id="AENY02000002">
    <property type="protein sequence ID" value="EKP94864.1"/>
    <property type="molecule type" value="Genomic_DNA"/>
</dbReference>
<dbReference type="SUPFAM" id="SSF53137">
    <property type="entry name" value="Translational machinery components"/>
    <property type="match status" value="1"/>
</dbReference>
<dbReference type="InterPro" id="IPR004389">
    <property type="entry name" value="Ribosomal_uL18_bac-type"/>
</dbReference>
<evidence type="ECO:0000256" key="5">
    <source>
        <dbReference type="ARBA" id="ARBA00023274"/>
    </source>
</evidence>
<keyword evidence="5 7" id="KW-0687">Ribonucleoprotein</keyword>
<dbReference type="Gene3D" id="3.30.420.100">
    <property type="match status" value="1"/>
</dbReference>
<evidence type="ECO:0000256" key="4">
    <source>
        <dbReference type="ARBA" id="ARBA00022980"/>
    </source>
</evidence>
<gene>
    <name evidence="7" type="primary">rplR</name>
    <name evidence="9" type="ORF">ThesuDRAFT_00575</name>
</gene>
<dbReference type="STRING" id="867903.ThesuDRAFT_00575"/>
<dbReference type="GO" id="GO:0022625">
    <property type="term" value="C:cytosolic large ribosomal subunit"/>
    <property type="evidence" value="ECO:0007669"/>
    <property type="project" value="TreeGrafter"/>
</dbReference>
<dbReference type="CDD" id="cd00432">
    <property type="entry name" value="Ribosomal_L18_L5e"/>
    <property type="match status" value="1"/>
</dbReference>
<proteinExistence type="inferred from homology"/>
<accession>K6Q1L1</accession>
<dbReference type="HAMAP" id="MF_01337_B">
    <property type="entry name" value="Ribosomal_uL18_B"/>
    <property type="match status" value="1"/>
</dbReference>
<evidence type="ECO:0000313" key="10">
    <source>
        <dbReference type="Proteomes" id="UP000005710"/>
    </source>
</evidence>
<name>K6Q1L1_9FIRM</name>
<evidence type="ECO:0000313" key="9">
    <source>
        <dbReference type="EMBL" id="EKP94864.1"/>
    </source>
</evidence>
<keyword evidence="2 7" id="KW-0699">rRNA-binding</keyword>
<reference evidence="9" key="2">
    <citation type="submission" date="2012-10" db="EMBL/GenBank/DDBJ databases">
        <title>Improved high-quality draft of Thermaerobacter subterraneus C21, DSM 13965.</title>
        <authorList>
            <consortium name="DOE Joint Genome Institute"/>
            <person name="Eisen J."/>
            <person name="Huntemann M."/>
            <person name="Wei C.-L."/>
            <person name="Han J."/>
            <person name="Detter J.C."/>
            <person name="Han C."/>
            <person name="Tapia R."/>
            <person name="Chen A."/>
            <person name="Kyrpides N."/>
            <person name="Mavromatis K."/>
            <person name="Markowitz V."/>
            <person name="Szeto E."/>
            <person name="Ivanova N."/>
            <person name="Mikhailova N."/>
            <person name="Ovchinnikova G."/>
            <person name="Pagani I."/>
            <person name="Pati A."/>
            <person name="Goodwin L."/>
            <person name="Nordberg H.P."/>
            <person name="Cantor M.N."/>
            <person name="Hua S.X."/>
            <person name="Woyke T."/>
            <person name="Eisen J."/>
            <person name="Klenk H.-P."/>
        </authorList>
    </citation>
    <scope>NUCLEOTIDE SEQUENCE [LARGE SCALE GENOMIC DNA]</scope>
    <source>
        <strain evidence="9">DSM 13965</strain>
    </source>
</reference>
<feature type="region of interest" description="Disordered" evidence="8">
    <location>
        <begin position="1"/>
        <end position="22"/>
    </location>
</feature>
<evidence type="ECO:0000256" key="3">
    <source>
        <dbReference type="ARBA" id="ARBA00022884"/>
    </source>
</evidence>
<sequence>MSEMARKPKTREEARDRRHRRVRKKVLGTAERPRLNVFRSLKHIYAQVIDDEAGVTLVAASTVEPELREAVGGYGGNVEAAKVVGRAIAQRALARGISKVVFDRGGYKYHGRVKALAEAAREAGLDF</sequence>
<dbReference type="GO" id="GO:0006412">
    <property type="term" value="P:translation"/>
    <property type="evidence" value="ECO:0007669"/>
    <property type="project" value="UniProtKB-UniRule"/>
</dbReference>
<comment type="caution">
    <text evidence="9">The sequence shown here is derived from an EMBL/GenBank/DDBJ whole genome shotgun (WGS) entry which is preliminary data.</text>
</comment>
<dbReference type="HOGENOM" id="CLU_098841_0_1_9"/>
<feature type="compositionally biased region" description="Basic and acidic residues" evidence="8">
    <location>
        <begin position="1"/>
        <end position="16"/>
    </location>
</feature>